<sequence length="402" mass="41333">MKTRLLIARLAGQCADGVFQAALFAAIAFNPEHQASPLLMAGSLAVLFGPYSILGPLLGSLLDRWDRRLVLLWANVVRALLIVVSAALLASGLPETVVLVSALGVMGASRFVASGLSAALPHVTDRDSLVTVNAVFTTLGGFAVMLGLGIAAGARLMIGGDDAGCAQAMLIGAVLALVAGIIAIGFPGRSLGPDTMGAPTGRVGLARAWRRGLALIERTPPVAVVLRAIGAHRWVFGMNSMILLVMANHAGVSTGLRRFLLLIGATAVGALLAAVTTPLLVHRAGRNRALEVALSIAIGAQVLLLAFDVTVLIAVATVLGWAGQTVKLCGDVAMQVDIPDESRGEVFAIQDAVFNLMFIGGVTLAALIVPADGKAVTLVLIGAASYATALLVVLRRQSFAAR</sequence>
<dbReference type="EMBL" id="BAAAVS010000002">
    <property type="protein sequence ID" value="GAA3024460.1"/>
    <property type="molecule type" value="Genomic_DNA"/>
</dbReference>
<evidence type="ECO:0000256" key="6">
    <source>
        <dbReference type="SAM" id="Phobius"/>
    </source>
</evidence>
<reference evidence="7 8" key="1">
    <citation type="journal article" date="2019" name="Int. J. Syst. Evol. Microbiol.">
        <title>The Global Catalogue of Microorganisms (GCM) 10K type strain sequencing project: providing services to taxonomists for standard genome sequencing and annotation.</title>
        <authorList>
            <consortium name="The Broad Institute Genomics Platform"/>
            <consortium name="The Broad Institute Genome Sequencing Center for Infectious Disease"/>
            <person name="Wu L."/>
            <person name="Ma J."/>
        </authorList>
    </citation>
    <scope>NUCLEOTIDE SEQUENCE [LARGE SCALE GENOMIC DNA]</scope>
    <source>
        <strain evidence="7 8">JCM 14234</strain>
    </source>
</reference>
<keyword evidence="3 6" id="KW-0812">Transmembrane</keyword>
<comment type="subcellular location">
    <subcellularLocation>
        <location evidence="1">Cell membrane</location>
        <topology evidence="1">Multi-pass membrane protein</topology>
    </subcellularLocation>
</comment>
<dbReference type="RefSeq" id="WP_290704055.1">
    <property type="nucleotide sequence ID" value="NZ_BAAAVS010000002.1"/>
</dbReference>
<feature type="transmembrane region" description="Helical" evidence="6">
    <location>
        <begin position="132"/>
        <end position="154"/>
    </location>
</feature>
<dbReference type="Proteomes" id="UP001501035">
    <property type="component" value="Unassembled WGS sequence"/>
</dbReference>
<feature type="transmembrane region" description="Helical" evidence="6">
    <location>
        <begin position="352"/>
        <end position="369"/>
    </location>
</feature>
<evidence type="ECO:0000256" key="5">
    <source>
        <dbReference type="ARBA" id="ARBA00023136"/>
    </source>
</evidence>
<dbReference type="Gene3D" id="1.20.1250.20">
    <property type="entry name" value="MFS general substrate transporter like domains"/>
    <property type="match status" value="1"/>
</dbReference>
<dbReference type="InterPro" id="IPR036259">
    <property type="entry name" value="MFS_trans_sf"/>
</dbReference>
<name>A0ABN3YBG6_9ACTN</name>
<comment type="caution">
    <text evidence="7">The sequence shown here is derived from an EMBL/GenBank/DDBJ whole genome shotgun (WGS) entry which is preliminary data.</text>
</comment>
<keyword evidence="8" id="KW-1185">Reference proteome</keyword>
<keyword evidence="2" id="KW-1003">Cell membrane</keyword>
<dbReference type="PANTHER" id="PTHR23513">
    <property type="entry name" value="INTEGRAL MEMBRANE EFFLUX PROTEIN-RELATED"/>
    <property type="match status" value="1"/>
</dbReference>
<dbReference type="SUPFAM" id="SSF103473">
    <property type="entry name" value="MFS general substrate transporter"/>
    <property type="match status" value="1"/>
</dbReference>
<keyword evidence="4 6" id="KW-1133">Transmembrane helix</keyword>
<accession>A0ABN3YBG6</accession>
<evidence type="ECO:0000256" key="3">
    <source>
        <dbReference type="ARBA" id="ARBA00022692"/>
    </source>
</evidence>
<proteinExistence type="predicted"/>
<dbReference type="Pfam" id="PF07690">
    <property type="entry name" value="MFS_1"/>
    <property type="match status" value="1"/>
</dbReference>
<feature type="transmembrane region" description="Helical" evidence="6">
    <location>
        <begin position="35"/>
        <end position="58"/>
    </location>
</feature>
<protein>
    <submittedName>
        <fullName evidence="7">MFS transporter</fullName>
    </submittedName>
</protein>
<evidence type="ECO:0000256" key="4">
    <source>
        <dbReference type="ARBA" id="ARBA00022989"/>
    </source>
</evidence>
<gene>
    <name evidence="7" type="ORF">GCM10010528_03070</name>
</gene>
<evidence type="ECO:0000256" key="2">
    <source>
        <dbReference type="ARBA" id="ARBA00022475"/>
    </source>
</evidence>
<feature type="transmembrane region" description="Helical" evidence="6">
    <location>
        <begin position="293"/>
        <end position="319"/>
    </location>
</feature>
<feature type="transmembrane region" description="Helical" evidence="6">
    <location>
        <begin position="166"/>
        <end position="186"/>
    </location>
</feature>
<dbReference type="PANTHER" id="PTHR23513:SF17">
    <property type="entry name" value="MEMBRANE PROTEIN"/>
    <property type="match status" value="1"/>
</dbReference>
<feature type="transmembrane region" description="Helical" evidence="6">
    <location>
        <begin position="375"/>
        <end position="394"/>
    </location>
</feature>
<dbReference type="InterPro" id="IPR011701">
    <property type="entry name" value="MFS"/>
</dbReference>
<organism evidence="7 8">
    <name type="scientific">Gordonia defluvii</name>
    <dbReference type="NCBI Taxonomy" id="283718"/>
    <lineage>
        <taxon>Bacteria</taxon>
        <taxon>Bacillati</taxon>
        <taxon>Actinomycetota</taxon>
        <taxon>Actinomycetes</taxon>
        <taxon>Mycobacteriales</taxon>
        <taxon>Gordoniaceae</taxon>
        <taxon>Gordonia</taxon>
    </lineage>
</organism>
<feature type="transmembrane region" description="Helical" evidence="6">
    <location>
        <begin position="259"/>
        <end position="281"/>
    </location>
</feature>
<evidence type="ECO:0000313" key="8">
    <source>
        <dbReference type="Proteomes" id="UP001501035"/>
    </source>
</evidence>
<evidence type="ECO:0000313" key="7">
    <source>
        <dbReference type="EMBL" id="GAA3024460.1"/>
    </source>
</evidence>
<feature type="transmembrane region" description="Helical" evidence="6">
    <location>
        <begin position="70"/>
        <end position="90"/>
    </location>
</feature>
<evidence type="ECO:0000256" key="1">
    <source>
        <dbReference type="ARBA" id="ARBA00004651"/>
    </source>
</evidence>
<keyword evidence="5 6" id="KW-0472">Membrane</keyword>